<evidence type="ECO:0000256" key="1">
    <source>
        <dbReference type="ARBA" id="ARBA00023015"/>
    </source>
</evidence>
<evidence type="ECO:0000313" key="7">
    <source>
        <dbReference type="Proteomes" id="UP000274327"/>
    </source>
</evidence>
<sequence>MSPATRRPSMADVAGRAGVSYQTVSRVLNQPGIVRPETRERVLAAIAETGYTPNRAARALKTTRSSQIGLLTDGSSLFGPSETVTAIETAAREAGYSVLLTTVRPGDPAGATPGAELIGSGVDGILVVAAHEGMQPVVAAAASTIPVLAVSAQPPATASTQVVGVDQRLGSHAVVEHLARTGVRSVAHLAGPTDWYDARARLDGFHEATAELGLEGTTTAPGDWTPRSGYELTRGLLAGGVPEAIFAANDMMAIGALHALHEHGARVPVDVAVAGFDDTVGAEYLLPSLTTVSQPFAELGRLALHRLLELLEDPEDPGPPPPPLSPRLVVRRSTRPERTH</sequence>
<dbReference type="CDD" id="cd01392">
    <property type="entry name" value="HTH_LacI"/>
    <property type="match status" value="1"/>
</dbReference>
<reference evidence="6 7" key="1">
    <citation type="submission" date="2018-07" db="EMBL/GenBank/DDBJ databases">
        <title>Brachybacteriurn paraconglorneratum KCTC 9916.</title>
        <authorList>
            <person name="Li Y."/>
        </authorList>
    </citation>
    <scope>NUCLEOTIDE SEQUENCE [LARGE SCALE GENOMIC DNA]</scope>
    <source>
        <strain evidence="6 7">KCTC 9916</strain>
    </source>
</reference>
<dbReference type="PROSITE" id="PS50932">
    <property type="entry name" value="HTH_LACI_2"/>
    <property type="match status" value="1"/>
</dbReference>
<dbReference type="PANTHER" id="PTHR30146">
    <property type="entry name" value="LACI-RELATED TRANSCRIPTIONAL REPRESSOR"/>
    <property type="match status" value="1"/>
</dbReference>
<dbReference type="EMBL" id="QOCI01000011">
    <property type="protein sequence ID" value="RRR17668.1"/>
    <property type="molecule type" value="Genomic_DNA"/>
</dbReference>
<dbReference type="InterPro" id="IPR028082">
    <property type="entry name" value="Peripla_BP_I"/>
</dbReference>
<dbReference type="AlphaFoldDB" id="A0A3R8X4N8"/>
<evidence type="ECO:0000256" key="4">
    <source>
        <dbReference type="SAM" id="MobiDB-lite"/>
    </source>
</evidence>
<name>A0A3R8X4N8_9MICO</name>
<evidence type="ECO:0000313" key="6">
    <source>
        <dbReference type="EMBL" id="RRR17668.1"/>
    </source>
</evidence>
<dbReference type="CDD" id="cd01574">
    <property type="entry name" value="PBP1_LacI"/>
    <property type="match status" value="1"/>
</dbReference>
<protein>
    <submittedName>
        <fullName evidence="6">LacI family transcriptional regulator</fullName>
    </submittedName>
</protein>
<dbReference type="GO" id="GO:0003700">
    <property type="term" value="F:DNA-binding transcription factor activity"/>
    <property type="evidence" value="ECO:0007669"/>
    <property type="project" value="TreeGrafter"/>
</dbReference>
<dbReference type="Gene3D" id="1.10.260.40">
    <property type="entry name" value="lambda repressor-like DNA-binding domains"/>
    <property type="match status" value="1"/>
</dbReference>
<dbReference type="InterPro" id="IPR000843">
    <property type="entry name" value="HTH_LacI"/>
</dbReference>
<dbReference type="SMART" id="SM00354">
    <property type="entry name" value="HTH_LACI"/>
    <property type="match status" value="1"/>
</dbReference>
<dbReference type="RefSeq" id="WP_126988320.1">
    <property type="nucleotide sequence ID" value="NZ_JBCLTI010000017.1"/>
</dbReference>
<dbReference type="GO" id="GO:0000976">
    <property type="term" value="F:transcription cis-regulatory region binding"/>
    <property type="evidence" value="ECO:0007669"/>
    <property type="project" value="TreeGrafter"/>
</dbReference>
<keyword evidence="3" id="KW-0804">Transcription</keyword>
<gene>
    <name evidence="6" type="ORF">DS079_13135</name>
</gene>
<proteinExistence type="predicted"/>
<organism evidence="6 7">
    <name type="scientific">Brachybacterium paraconglomeratum</name>
    <dbReference type="NCBI Taxonomy" id="173362"/>
    <lineage>
        <taxon>Bacteria</taxon>
        <taxon>Bacillati</taxon>
        <taxon>Actinomycetota</taxon>
        <taxon>Actinomycetes</taxon>
        <taxon>Micrococcales</taxon>
        <taxon>Dermabacteraceae</taxon>
        <taxon>Brachybacterium</taxon>
    </lineage>
</organism>
<dbReference type="GeneID" id="78121963"/>
<dbReference type="InterPro" id="IPR010982">
    <property type="entry name" value="Lambda_DNA-bd_dom_sf"/>
</dbReference>
<accession>A0A3R8X4N8</accession>
<dbReference type="SUPFAM" id="SSF47413">
    <property type="entry name" value="lambda repressor-like DNA-binding domains"/>
    <property type="match status" value="1"/>
</dbReference>
<comment type="caution">
    <text evidence="6">The sequence shown here is derived from an EMBL/GenBank/DDBJ whole genome shotgun (WGS) entry which is preliminary data.</text>
</comment>
<dbReference type="Pfam" id="PF00356">
    <property type="entry name" value="LacI"/>
    <property type="match status" value="1"/>
</dbReference>
<evidence type="ECO:0000259" key="5">
    <source>
        <dbReference type="PROSITE" id="PS50932"/>
    </source>
</evidence>
<feature type="region of interest" description="Disordered" evidence="4">
    <location>
        <begin position="312"/>
        <end position="340"/>
    </location>
</feature>
<feature type="domain" description="HTH lacI-type" evidence="5">
    <location>
        <begin position="8"/>
        <end position="62"/>
    </location>
</feature>
<dbReference type="Gene3D" id="3.40.50.2300">
    <property type="match status" value="2"/>
</dbReference>
<dbReference type="InterPro" id="IPR046335">
    <property type="entry name" value="LacI/GalR-like_sensor"/>
</dbReference>
<dbReference type="PANTHER" id="PTHR30146:SF109">
    <property type="entry name" value="HTH-TYPE TRANSCRIPTIONAL REGULATOR GALS"/>
    <property type="match status" value="1"/>
</dbReference>
<dbReference type="PROSITE" id="PS00356">
    <property type="entry name" value="HTH_LACI_1"/>
    <property type="match status" value="1"/>
</dbReference>
<dbReference type="SUPFAM" id="SSF53822">
    <property type="entry name" value="Periplasmic binding protein-like I"/>
    <property type="match status" value="1"/>
</dbReference>
<keyword evidence="2" id="KW-0238">DNA-binding</keyword>
<keyword evidence="7" id="KW-1185">Reference proteome</keyword>
<evidence type="ECO:0000256" key="3">
    <source>
        <dbReference type="ARBA" id="ARBA00023163"/>
    </source>
</evidence>
<keyword evidence="1" id="KW-0805">Transcription regulation</keyword>
<evidence type="ECO:0000256" key="2">
    <source>
        <dbReference type="ARBA" id="ARBA00023125"/>
    </source>
</evidence>
<dbReference type="Proteomes" id="UP000274327">
    <property type="component" value="Unassembled WGS sequence"/>
</dbReference>
<dbReference type="Pfam" id="PF13377">
    <property type="entry name" value="Peripla_BP_3"/>
    <property type="match status" value="1"/>
</dbReference>